<feature type="signal peptide" evidence="2">
    <location>
        <begin position="1"/>
        <end position="31"/>
    </location>
</feature>
<protein>
    <recommendedName>
        <fullName evidence="5">Lipoprotein</fullName>
    </recommendedName>
</protein>
<evidence type="ECO:0008006" key="5">
    <source>
        <dbReference type="Google" id="ProtNLM"/>
    </source>
</evidence>
<evidence type="ECO:0000256" key="2">
    <source>
        <dbReference type="SAM" id="SignalP"/>
    </source>
</evidence>
<organism evidence="3 4">
    <name type="scientific">Rathayibacter iranicus NCPPB 2253 = VKM Ac-1602</name>
    <dbReference type="NCBI Taxonomy" id="1328868"/>
    <lineage>
        <taxon>Bacteria</taxon>
        <taxon>Bacillati</taxon>
        <taxon>Actinomycetota</taxon>
        <taxon>Actinomycetes</taxon>
        <taxon>Micrococcales</taxon>
        <taxon>Microbacteriaceae</taxon>
        <taxon>Rathayibacter</taxon>
    </lineage>
</organism>
<keyword evidence="2" id="KW-0732">Signal</keyword>
<sequence length="206" mass="22287">MVWKASCRSRRPVLPVAVSVSVIITTMSACAGEGVKPVNTMSPREGRDQVVELVVETSRRLNIEGWWPRNGVAAPDVCSLDGRGQGASYSYEHWAPQGTEFDEDARKVAAYWQSLGMSVRVTDSTSRPTVYAEGGSVLRASFMTSTTDNSYRIGAVARCAPGDAARLLDEDNTQREAGVLLPGDEGVVEKPSARRKIMPTPQATPE</sequence>
<feature type="chain" id="PRO_5045736877" description="Lipoprotein" evidence="2">
    <location>
        <begin position="32"/>
        <end position="206"/>
    </location>
</feature>
<gene>
    <name evidence="3" type="ORF">B0H03_10952</name>
</gene>
<keyword evidence="4" id="KW-1185">Reference proteome</keyword>
<dbReference type="EMBL" id="QGDV01000009">
    <property type="protein sequence ID" value="PWJ62923.1"/>
    <property type="molecule type" value="Genomic_DNA"/>
</dbReference>
<dbReference type="PROSITE" id="PS51257">
    <property type="entry name" value="PROKAR_LIPOPROTEIN"/>
    <property type="match status" value="1"/>
</dbReference>
<proteinExistence type="predicted"/>
<feature type="region of interest" description="Disordered" evidence="1">
    <location>
        <begin position="183"/>
        <end position="206"/>
    </location>
</feature>
<accession>A0ABX5LE87</accession>
<reference evidence="3 4" key="1">
    <citation type="submission" date="2018-03" db="EMBL/GenBank/DDBJ databases">
        <title>Genomic Encyclopedia of Type Strains, Phase III (KMG-III): the genomes of soil and plant-associated and newly described type strains.</title>
        <authorList>
            <person name="Whitman W."/>
        </authorList>
    </citation>
    <scope>NUCLEOTIDE SEQUENCE [LARGE SCALE GENOMIC DNA]</scope>
    <source>
        <strain evidence="3 4">VKM Ac-1602</strain>
    </source>
</reference>
<dbReference type="Proteomes" id="UP000245674">
    <property type="component" value="Unassembled WGS sequence"/>
</dbReference>
<evidence type="ECO:0000313" key="4">
    <source>
        <dbReference type="Proteomes" id="UP000245674"/>
    </source>
</evidence>
<comment type="caution">
    <text evidence="3">The sequence shown here is derived from an EMBL/GenBank/DDBJ whole genome shotgun (WGS) entry which is preliminary data.</text>
</comment>
<name>A0ABX5LE87_9MICO</name>
<evidence type="ECO:0000313" key="3">
    <source>
        <dbReference type="EMBL" id="PWJ62923.1"/>
    </source>
</evidence>
<evidence type="ECO:0000256" key="1">
    <source>
        <dbReference type="SAM" id="MobiDB-lite"/>
    </source>
</evidence>